<evidence type="ECO:0000313" key="2">
    <source>
        <dbReference type="Proteomes" id="UP000515518"/>
    </source>
</evidence>
<evidence type="ECO:0000313" key="1">
    <source>
        <dbReference type="EMBL" id="QND41807.1"/>
    </source>
</evidence>
<organism evidence="1 2">
    <name type="scientific">Rhizobium leguminosarum bv. viciae</name>
    <dbReference type="NCBI Taxonomy" id="387"/>
    <lineage>
        <taxon>Bacteria</taxon>
        <taxon>Pseudomonadati</taxon>
        <taxon>Pseudomonadota</taxon>
        <taxon>Alphaproteobacteria</taxon>
        <taxon>Hyphomicrobiales</taxon>
        <taxon>Rhizobiaceae</taxon>
        <taxon>Rhizobium/Agrobacterium group</taxon>
        <taxon>Rhizobium</taxon>
    </lineage>
</organism>
<sequence length="77" mass="8561">MKSTLTDEQWRLIHDYYGDVAHQYPELHGAMLLLAKSQDIAAKARAILDRAPDVLKPTQATSCSERKRPANLAGLSL</sequence>
<dbReference type="EMBL" id="CP050549">
    <property type="protein sequence ID" value="QND41807.1"/>
    <property type="molecule type" value="Genomic_DNA"/>
</dbReference>
<protein>
    <submittedName>
        <fullName evidence="1">Uncharacterized protein</fullName>
    </submittedName>
</protein>
<reference evidence="2" key="1">
    <citation type="journal article" date="2020" name="Mol. Plant Microbe">
        <title>Rhizobial microsymbionts of the narrowly endemic Oxytropis species growing in Kamchatka are characterized by significant genetic diversity and possess a set of genes that are associated with T3SS and T6SS secretion systems and can affect the development of symbiosis.</title>
        <authorList>
            <person name="Safronova V."/>
            <person name="Guro P."/>
            <person name="Sazanova A."/>
            <person name="Kuznetsova I."/>
            <person name="Belimov A."/>
            <person name="Yakubov V."/>
            <person name="Chirak E."/>
            <person name="Afonin A."/>
            <person name="Gogolev Y."/>
            <person name="Andronov E."/>
            <person name="Tikhonovich I."/>
        </authorList>
    </citation>
    <scope>NUCLEOTIDE SEQUENCE [LARGE SCALE GENOMIC DNA]</scope>
    <source>
        <strain evidence="2">RCAM0610</strain>
    </source>
</reference>
<proteinExistence type="predicted"/>
<gene>
    <name evidence="1" type="ORF">HB770_03990</name>
</gene>
<dbReference type="Proteomes" id="UP000515518">
    <property type="component" value="Chromosome"/>
</dbReference>
<name>A0A7G6RHS5_RHILV</name>
<dbReference type="AlphaFoldDB" id="A0A7G6RHS5"/>
<accession>A0A7G6RHS5</accession>